<dbReference type="InterPro" id="IPR052035">
    <property type="entry name" value="ZnF_BED_domain_contain"/>
</dbReference>
<evidence type="ECO:0000313" key="6">
    <source>
        <dbReference type="EMBL" id="PBK85577.1"/>
    </source>
</evidence>
<dbReference type="AlphaFoldDB" id="A0A2H3D928"/>
<sequence length="198" mass="22654">LDKLIKLWKAAIYAFFGPLPDIEYNSDGHMYHSVRCLNCPHKITCYPDTADAGSTGALWCHIWKCWGNEVLAAADAMKDLEKSCDIIEKELMKQKLKNRLIVTMLKRFGSKIILYSTHPHTKMESLMRTSHPQHYIPDPTTVSCDTKTMFARTHNCISKYLRKFDGMLSFATNAWTSPNHCGYVALTIHFVHENDTPT</sequence>
<gene>
    <name evidence="6" type="ORF">ARMGADRAFT_941794</name>
</gene>
<proteinExistence type="predicted"/>
<dbReference type="OrthoDB" id="2677917at2759"/>
<dbReference type="GO" id="GO:0005634">
    <property type="term" value="C:nucleus"/>
    <property type="evidence" value="ECO:0007669"/>
    <property type="project" value="UniProtKB-SubCell"/>
</dbReference>
<keyword evidence="2" id="KW-0479">Metal-binding</keyword>
<keyword evidence="3" id="KW-0863">Zinc-finger</keyword>
<evidence type="ECO:0000313" key="7">
    <source>
        <dbReference type="Proteomes" id="UP000217790"/>
    </source>
</evidence>
<keyword evidence="5" id="KW-0539">Nucleus</keyword>
<name>A0A2H3D928_ARMGA</name>
<evidence type="ECO:0000256" key="5">
    <source>
        <dbReference type="ARBA" id="ARBA00023242"/>
    </source>
</evidence>
<dbReference type="PANTHER" id="PTHR46481">
    <property type="entry name" value="ZINC FINGER BED DOMAIN-CONTAINING PROTEIN 4"/>
    <property type="match status" value="1"/>
</dbReference>
<evidence type="ECO:0000256" key="2">
    <source>
        <dbReference type="ARBA" id="ARBA00022723"/>
    </source>
</evidence>
<dbReference type="PANTHER" id="PTHR46481:SF10">
    <property type="entry name" value="ZINC FINGER BED DOMAIN-CONTAINING PROTEIN 39"/>
    <property type="match status" value="1"/>
</dbReference>
<dbReference type="Proteomes" id="UP000217790">
    <property type="component" value="Unassembled WGS sequence"/>
</dbReference>
<accession>A0A2H3D928</accession>
<evidence type="ECO:0000256" key="4">
    <source>
        <dbReference type="ARBA" id="ARBA00022833"/>
    </source>
</evidence>
<evidence type="ECO:0000256" key="1">
    <source>
        <dbReference type="ARBA" id="ARBA00004123"/>
    </source>
</evidence>
<keyword evidence="4" id="KW-0862">Zinc</keyword>
<reference evidence="7" key="1">
    <citation type="journal article" date="2017" name="Nat. Ecol. Evol.">
        <title>Genome expansion and lineage-specific genetic innovations in the forest pathogenic fungi Armillaria.</title>
        <authorList>
            <person name="Sipos G."/>
            <person name="Prasanna A.N."/>
            <person name="Walter M.C."/>
            <person name="O'Connor E."/>
            <person name="Balint B."/>
            <person name="Krizsan K."/>
            <person name="Kiss B."/>
            <person name="Hess J."/>
            <person name="Varga T."/>
            <person name="Slot J."/>
            <person name="Riley R."/>
            <person name="Boka B."/>
            <person name="Rigling D."/>
            <person name="Barry K."/>
            <person name="Lee J."/>
            <person name="Mihaltcheva S."/>
            <person name="LaButti K."/>
            <person name="Lipzen A."/>
            <person name="Waldron R."/>
            <person name="Moloney N.M."/>
            <person name="Sperisen C."/>
            <person name="Kredics L."/>
            <person name="Vagvoelgyi C."/>
            <person name="Patrignani A."/>
            <person name="Fitzpatrick D."/>
            <person name="Nagy I."/>
            <person name="Doyle S."/>
            <person name="Anderson J.B."/>
            <person name="Grigoriev I.V."/>
            <person name="Gueldener U."/>
            <person name="Muensterkoetter M."/>
            <person name="Nagy L.G."/>
        </authorList>
    </citation>
    <scope>NUCLEOTIDE SEQUENCE [LARGE SCALE GENOMIC DNA]</scope>
    <source>
        <strain evidence="7">Ar21-2</strain>
    </source>
</reference>
<dbReference type="EMBL" id="KZ293690">
    <property type="protein sequence ID" value="PBK85577.1"/>
    <property type="molecule type" value="Genomic_DNA"/>
</dbReference>
<protein>
    <submittedName>
        <fullName evidence="6">Uncharacterized protein</fullName>
    </submittedName>
</protein>
<dbReference type="InParanoid" id="A0A2H3D928"/>
<dbReference type="GO" id="GO:0008270">
    <property type="term" value="F:zinc ion binding"/>
    <property type="evidence" value="ECO:0007669"/>
    <property type="project" value="UniProtKB-KW"/>
</dbReference>
<organism evidence="6 7">
    <name type="scientific">Armillaria gallica</name>
    <name type="common">Bulbous honey fungus</name>
    <name type="synonym">Armillaria bulbosa</name>
    <dbReference type="NCBI Taxonomy" id="47427"/>
    <lineage>
        <taxon>Eukaryota</taxon>
        <taxon>Fungi</taxon>
        <taxon>Dikarya</taxon>
        <taxon>Basidiomycota</taxon>
        <taxon>Agaricomycotina</taxon>
        <taxon>Agaricomycetes</taxon>
        <taxon>Agaricomycetidae</taxon>
        <taxon>Agaricales</taxon>
        <taxon>Marasmiineae</taxon>
        <taxon>Physalacriaceae</taxon>
        <taxon>Armillaria</taxon>
    </lineage>
</organism>
<keyword evidence="7" id="KW-1185">Reference proteome</keyword>
<evidence type="ECO:0000256" key="3">
    <source>
        <dbReference type="ARBA" id="ARBA00022771"/>
    </source>
</evidence>
<feature type="non-terminal residue" evidence="6">
    <location>
        <position position="1"/>
    </location>
</feature>
<dbReference type="OMA" id="FARTHNC"/>
<comment type="subcellular location">
    <subcellularLocation>
        <location evidence="1">Nucleus</location>
    </subcellularLocation>
</comment>